<dbReference type="SUPFAM" id="SSF56322">
    <property type="entry name" value="ADC synthase"/>
    <property type="match status" value="1"/>
</dbReference>
<organism evidence="2 3">
    <name type="scientific">Cutibacterium acnes (strain DSM 16379 / KPA171202)</name>
    <name type="common">Propionibacterium acnes</name>
    <dbReference type="NCBI Taxonomy" id="267747"/>
    <lineage>
        <taxon>Bacteria</taxon>
        <taxon>Bacillati</taxon>
        <taxon>Actinomycetota</taxon>
        <taxon>Actinomycetes</taxon>
        <taxon>Propionibacteriales</taxon>
        <taxon>Propionibacteriaceae</taxon>
        <taxon>Cutibacterium</taxon>
    </lineage>
</organism>
<dbReference type="KEGG" id="pac:PPA1940"/>
<dbReference type="Proteomes" id="UP000000603">
    <property type="component" value="Chromosome"/>
</dbReference>
<sequence>MRRCCPCGHLGYPATVIVDPGSARLCARTVSISDPGPLENYMTPNDSVCFLHRNYGMVGLGEVTRFETDSPAAADVWWEALCDDLEHETEMPDAEATGPVAFGSFTFDPDRSSSRSVMILPKTIIGRWPGYSWLTQLSWDSITDDSPHQQSVPRPPGAVTVRDGVVSERSWRQVARLVQDIMSPGELDQIVLMRDVEAKASSSIDPRWIVETLRRQFPNAYTYLVEGSVGTTSKLTVGVSKSLITSRVLTHSPATDANHQTLLTALQGKGPLAAYHDEIVGRTCARLEQFCDTVHVPDCPGCVYNDASTYLVTDVTGIHSPDQGSCLALVQALCPPAFVTGLPPHCALSVLAEIEHVDRGRVSGPTGWVDSLGNGQWVTDCRGGQIDATDPSLVHIFSGHPVGHDDDADVLSAEAEHRIDVLRDLFLT</sequence>
<protein>
    <submittedName>
        <fullName evidence="2">Menaquinone-specific isochorismate synthase</fullName>
        <ecNumber evidence="2">5.4.4.2</ecNumber>
    </submittedName>
</protein>
<dbReference type="PANTHER" id="PTHR42839">
    <property type="entry name" value="ISOCHORISMATE SYNTHASE ENTC"/>
    <property type="match status" value="1"/>
</dbReference>
<gene>
    <name evidence="2" type="ordered locus">PPA1940</name>
</gene>
<reference evidence="2 3" key="1">
    <citation type="journal article" date="2004" name="Science">
        <title>The complete genome sequence of Propionibacterium acnes, a commensal of human skin.</title>
        <authorList>
            <person name="Bruggemann H."/>
            <person name="Henne A."/>
            <person name="Hoster F."/>
            <person name="Liesegang H."/>
            <person name="Wiezer A."/>
            <person name="Strittmatter A."/>
            <person name="Hujer S."/>
            <person name="Durre P."/>
            <person name="Gottschalk G."/>
        </authorList>
    </citation>
    <scope>NUCLEOTIDE SEQUENCE [LARGE SCALE GENOMIC DNA]</scope>
    <source>
        <strain evidence="3">DSM 16379 / KPA171202</strain>
    </source>
</reference>
<feature type="domain" description="Chorismate-utilising enzyme C-terminal" evidence="1">
    <location>
        <begin position="171"/>
        <end position="399"/>
    </location>
</feature>
<dbReference type="GO" id="GO:0008909">
    <property type="term" value="F:isochorismate synthase activity"/>
    <property type="evidence" value="ECO:0007669"/>
    <property type="project" value="UniProtKB-EC"/>
</dbReference>
<dbReference type="Gene3D" id="3.60.120.10">
    <property type="entry name" value="Anthranilate synthase"/>
    <property type="match status" value="1"/>
</dbReference>
<dbReference type="eggNOG" id="COG1169">
    <property type="taxonomic scope" value="Bacteria"/>
</dbReference>
<evidence type="ECO:0000313" key="3">
    <source>
        <dbReference type="Proteomes" id="UP000000603"/>
    </source>
</evidence>
<keyword evidence="2" id="KW-0413">Isomerase</keyword>
<name>Q6A6F5_CUTAK</name>
<evidence type="ECO:0000259" key="1">
    <source>
        <dbReference type="Pfam" id="PF00425"/>
    </source>
</evidence>
<proteinExistence type="predicted"/>
<dbReference type="PANTHER" id="PTHR42839:SF2">
    <property type="entry name" value="ISOCHORISMATE SYNTHASE ENTC"/>
    <property type="match status" value="1"/>
</dbReference>
<dbReference type="EMBL" id="AE017283">
    <property type="protein sequence ID" value="AAT83658.1"/>
    <property type="molecule type" value="Genomic_DNA"/>
</dbReference>
<evidence type="ECO:0000313" key="2">
    <source>
        <dbReference type="EMBL" id="AAT83658.1"/>
    </source>
</evidence>
<dbReference type="Pfam" id="PF00425">
    <property type="entry name" value="Chorismate_bind"/>
    <property type="match status" value="1"/>
</dbReference>
<accession>Q6A6F5</accession>
<dbReference type="InterPro" id="IPR015890">
    <property type="entry name" value="Chorismate_C"/>
</dbReference>
<dbReference type="HOGENOM" id="CLU_006493_8_5_11"/>
<dbReference type="InterPro" id="IPR005801">
    <property type="entry name" value="ADC_synthase"/>
</dbReference>
<dbReference type="AlphaFoldDB" id="Q6A6F5"/>
<dbReference type="EnsemblBacteria" id="AAT83658">
    <property type="protein sequence ID" value="AAT83658"/>
    <property type="gene ID" value="PPA1940"/>
</dbReference>
<dbReference type="EC" id="5.4.4.2" evidence="2"/>